<dbReference type="Pfam" id="PF03107">
    <property type="entry name" value="C1_2"/>
    <property type="match status" value="1"/>
</dbReference>
<evidence type="ECO:0000259" key="2">
    <source>
        <dbReference type="Pfam" id="PF03107"/>
    </source>
</evidence>
<dbReference type="Proteomes" id="UP001141806">
    <property type="component" value="Unassembled WGS sequence"/>
</dbReference>
<sequence>MEMANCDPSIHHFSHPHPLELQVSNPQQQSMNTVPCSGCKLKTSATFYACKSCNYILHISCSKMPQCISHPADPNHTLSLLPVPAYPEGYFDCDACGRPGCNFCEFDAHLDCARTNNPKIPMHPQLQPQPIYQQLVQRTAIPQYQYGPQFRPAYILPNRNNPNQVVYRGVGPHQRNSPHNDLFKNVLQNLASGAIQELVQDITGCGSCSSGGGSGGGGSGGGGSGNFISTAANHLGHSMVQNIIDGGGGGGNFVNSTAAQQLSQNLFQNILGGGGGGIGFFCQ</sequence>
<evidence type="ECO:0000313" key="3">
    <source>
        <dbReference type="EMBL" id="KAJ4954155.1"/>
    </source>
</evidence>
<keyword evidence="4" id="KW-1185">Reference proteome</keyword>
<accession>A0A9Q0JXH1</accession>
<dbReference type="InterPro" id="IPR046349">
    <property type="entry name" value="C1-like_sf"/>
</dbReference>
<dbReference type="PANTHER" id="PTHR46288">
    <property type="entry name" value="PHORBOL-ESTER/DAG-TYPE DOMAIN-CONTAINING PROTEIN"/>
    <property type="match status" value="1"/>
</dbReference>
<dbReference type="SUPFAM" id="SSF57889">
    <property type="entry name" value="Cysteine-rich domain"/>
    <property type="match status" value="1"/>
</dbReference>
<name>A0A9Q0JXH1_9MAGN</name>
<dbReference type="OrthoDB" id="1877533at2759"/>
<feature type="domain" description="DC1" evidence="2">
    <location>
        <begin position="13"/>
        <end position="61"/>
    </location>
</feature>
<dbReference type="AlphaFoldDB" id="A0A9Q0JXH1"/>
<dbReference type="PANTHER" id="PTHR46288:SF80">
    <property type="entry name" value="CYSTEINE_HISTIDINE-RICH C1 DOMAIN FAMILY PROTEIN"/>
    <property type="match status" value="1"/>
</dbReference>
<evidence type="ECO:0000313" key="4">
    <source>
        <dbReference type="Proteomes" id="UP001141806"/>
    </source>
</evidence>
<reference evidence="3" key="1">
    <citation type="journal article" date="2023" name="Plant J.">
        <title>The genome of the king protea, Protea cynaroides.</title>
        <authorList>
            <person name="Chang J."/>
            <person name="Duong T.A."/>
            <person name="Schoeman C."/>
            <person name="Ma X."/>
            <person name="Roodt D."/>
            <person name="Barker N."/>
            <person name="Li Z."/>
            <person name="Van de Peer Y."/>
            <person name="Mizrachi E."/>
        </authorList>
    </citation>
    <scope>NUCLEOTIDE SEQUENCE</scope>
    <source>
        <tissue evidence="3">Young leaves</tissue>
    </source>
</reference>
<dbReference type="EMBL" id="JAMYWD010000012">
    <property type="protein sequence ID" value="KAJ4954155.1"/>
    <property type="molecule type" value="Genomic_DNA"/>
</dbReference>
<proteinExistence type="predicted"/>
<organism evidence="3 4">
    <name type="scientific">Protea cynaroides</name>
    <dbReference type="NCBI Taxonomy" id="273540"/>
    <lineage>
        <taxon>Eukaryota</taxon>
        <taxon>Viridiplantae</taxon>
        <taxon>Streptophyta</taxon>
        <taxon>Embryophyta</taxon>
        <taxon>Tracheophyta</taxon>
        <taxon>Spermatophyta</taxon>
        <taxon>Magnoliopsida</taxon>
        <taxon>Proteales</taxon>
        <taxon>Proteaceae</taxon>
        <taxon>Protea</taxon>
    </lineage>
</organism>
<dbReference type="InterPro" id="IPR004146">
    <property type="entry name" value="DC1"/>
</dbReference>
<evidence type="ECO:0000256" key="1">
    <source>
        <dbReference type="ARBA" id="ARBA00022737"/>
    </source>
</evidence>
<comment type="caution">
    <text evidence="3">The sequence shown here is derived from an EMBL/GenBank/DDBJ whole genome shotgun (WGS) entry which is preliminary data.</text>
</comment>
<protein>
    <recommendedName>
        <fullName evidence="2">DC1 domain-containing protein</fullName>
    </recommendedName>
</protein>
<keyword evidence="1" id="KW-0677">Repeat</keyword>
<gene>
    <name evidence="3" type="ORF">NE237_030987</name>
</gene>